<proteinExistence type="inferred from homology"/>
<dbReference type="EMBL" id="JAGIOI010000001">
    <property type="protein sequence ID" value="MBP2412942.1"/>
    <property type="molecule type" value="Genomic_DNA"/>
</dbReference>
<evidence type="ECO:0000313" key="4">
    <source>
        <dbReference type="Proteomes" id="UP000711614"/>
    </source>
</evidence>
<feature type="region of interest" description="Disordered" evidence="2">
    <location>
        <begin position="1"/>
        <end position="21"/>
    </location>
</feature>
<accession>A0ABS4YVX8</accession>
<dbReference type="Proteomes" id="UP000711614">
    <property type="component" value="Unassembled WGS sequence"/>
</dbReference>
<reference evidence="3 4" key="1">
    <citation type="submission" date="2021-03" db="EMBL/GenBank/DDBJ databases">
        <title>Sequencing the genomes of 1000 actinobacteria strains.</title>
        <authorList>
            <person name="Klenk H.-P."/>
        </authorList>
    </citation>
    <scope>NUCLEOTIDE SEQUENCE [LARGE SCALE GENOMIC DNA]</scope>
    <source>
        <strain evidence="3 4">DSM 16005</strain>
    </source>
</reference>
<evidence type="ECO:0000256" key="2">
    <source>
        <dbReference type="SAM" id="MobiDB-lite"/>
    </source>
</evidence>
<comment type="caution">
    <text evidence="3">The sequence shown here is derived from an EMBL/GenBank/DDBJ whole genome shotgun (WGS) entry which is preliminary data.</text>
</comment>
<dbReference type="PANTHER" id="PTHR34297:SF3">
    <property type="entry name" value="ALKALINE SHOCK PROTEIN 23"/>
    <property type="match status" value="1"/>
</dbReference>
<name>A0ABS4YVX8_9MICC</name>
<protein>
    <submittedName>
        <fullName evidence="3">Alkaline shock family protein YloU</fullName>
    </submittedName>
</protein>
<feature type="region of interest" description="Disordered" evidence="2">
    <location>
        <begin position="147"/>
        <end position="194"/>
    </location>
</feature>
<keyword evidence="4" id="KW-1185">Reference proteome</keyword>
<dbReference type="Pfam" id="PF03780">
    <property type="entry name" value="Asp23"/>
    <property type="match status" value="1"/>
</dbReference>
<sequence>MDSHNLASAVPPPGGADDTQGRTVIAETAVAKVVGMAVRGVDGVHALGSGASRSIGAIREVVGATDLTQGVRVEVGESQVAVDIVLTAEYGYPLQTLANIVRAAIYSAVENLVGRDVIEVNIEITDVFIPAPDTEKPTSRARLADRFSTAAKPAGGQQGAVEPDAAAAEALPFQKVPAPPATGPTGPTQTGETP</sequence>
<evidence type="ECO:0000313" key="3">
    <source>
        <dbReference type="EMBL" id="MBP2412942.1"/>
    </source>
</evidence>
<organism evidence="3 4">
    <name type="scientific">Arthrobacter stackebrandtii</name>
    <dbReference type="NCBI Taxonomy" id="272161"/>
    <lineage>
        <taxon>Bacteria</taxon>
        <taxon>Bacillati</taxon>
        <taxon>Actinomycetota</taxon>
        <taxon>Actinomycetes</taxon>
        <taxon>Micrococcales</taxon>
        <taxon>Micrococcaceae</taxon>
        <taxon>Arthrobacter</taxon>
    </lineage>
</organism>
<evidence type="ECO:0000256" key="1">
    <source>
        <dbReference type="ARBA" id="ARBA00005721"/>
    </source>
</evidence>
<feature type="compositionally biased region" description="Low complexity" evidence="2">
    <location>
        <begin position="183"/>
        <end position="194"/>
    </location>
</feature>
<dbReference type="InterPro" id="IPR005531">
    <property type="entry name" value="Asp23"/>
</dbReference>
<dbReference type="PANTHER" id="PTHR34297">
    <property type="entry name" value="HYPOTHETICAL CYTOSOLIC PROTEIN-RELATED"/>
    <property type="match status" value="1"/>
</dbReference>
<comment type="similarity">
    <text evidence="1">Belongs to the asp23 family.</text>
</comment>
<dbReference type="RefSeq" id="WP_209679700.1">
    <property type="nucleotide sequence ID" value="NZ_JAGIOI010000001.1"/>
</dbReference>
<gene>
    <name evidence="3" type="ORF">JOF48_001741</name>
</gene>